<keyword evidence="4 7" id="KW-0560">Oxidoreductase</keyword>
<reference evidence="9 10" key="1">
    <citation type="submission" date="2024-04" db="EMBL/GenBank/DDBJ databases">
        <title>The reference genome of an endangered Asteraceae, Deinandra increscens subsp. villosa, native to the Central Coast of California.</title>
        <authorList>
            <person name="Guilliams M."/>
            <person name="Hasenstab-Lehman K."/>
            <person name="Meyer R."/>
            <person name="Mcevoy S."/>
        </authorList>
    </citation>
    <scope>NUCLEOTIDE SEQUENCE [LARGE SCALE GENOMIC DNA]</scope>
    <source>
        <tissue evidence="9">Leaf</tissue>
    </source>
</reference>
<evidence type="ECO:0000256" key="5">
    <source>
        <dbReference type="ARBA" id="ARBA00023004"/>
    </source>
</evidence>
<dbReference type="PANTHER" id="PTHR24296">
    <property type="entry name" value="CYTOCHROME P450"/>
    <property type="match status" value="1"/>
</dbReference>
<keyword evidence="3 6" id="KW-0479">Metal-binding</keyword>
<keyword evidence="6 7" id="KW-0349">Heme</keyword>
<dbReference type="GO" id="GO:0016705">
    <property type="term" value="F:oxidoreductase activity, acting on paired donors, with incorporation or reduction of molecular oxygen"/>
    <property type="evidence" value="ECO:0007669"/>
    <property type="project" value="InterPro"/>
</dbReference>
<keyword evidence="10" id="KW-1185">Reference proteome</keyword>
<dbReference type="GO" id="GO:0004497">
    <property type="term" value="F:monooxygenase activity"/>
    <property type="evidence" value="ECO:0007669"/>
    <property type="project" value="UniProtKB-KW"/>
</dbReference>
<evidence type="ECO:0000313" key="9">
    <source>
        <dbReference type="EMBL" id="KAK9068089.1"/>
    </source>
</evidence>
<evidence type="ECO:0000256" key="8">
    <source>
        <dbReference type="SAM" id="Phobius"/>
    </source>
</evidence>
<dbReference type="GO" id="GO:0006629">
    <property type="term" value="P:lipid metabolic process"/>
    <property type="evidence" value="ECO:0007669"/>
    <property type="project" value="UniProtKB-ARBA"/>
</dbReference>
<evidence type="ECO:0000256" key="4">
    <source>
        <dbReference type="ARBA" id="ARBA00023002"/>
    </source>
</evidence>
<evidence type="ECO:0000256" key="6">
    <source>
        <dbReference type="PIRSR" id="PIRSR602403-1"/>
    </source>
</evidence>
<dbReference type="EMBL" id="JBCNJP010000014">
    <property type="protein sequence ID" value="KAK9068089.1"/>
    <property type="molecule type" value="Genomic_DNA"/>
</dbReference>
<dbReference type="Proteomes" id="UP001408789">
    <property type="component" value="Unassembled WGS sequence"/>
</dbReference>
<evidence type="ECO:0000256" key="1">
    <source>
        <dbReference type="ARBA" id="ARBA00001971"/>
    </source>
</evidence>
<evidence type="ECO:0000256" key="7">
    <source>
        <dbReference type="RuleBase" id="RU000461"/>
    </source>
</evidence>
<keyword evidence="8" id="KW-0812">Transmembrane</keyword>
<sequence length="325" mass="37215">MSPFPAISKLKRFLNIWNERKYKQAIATVNQFAMDAVKSKETQNIDEKGDLLSRFTVLTYGMERNENSRREFLRDNIISFIFAGKDLTSIALTWFFWLLDGHSHCKNLIRKELATLTLNRPLYLTFDDLKSLNYLHAALSESMRLFPPVPVISKSALDDDVLPDGTFVGEGWFADCSVYAMGRMERIWGSDCREFKPERWLDGNGVYKRLDPFKYPVFGCGYRSCFGREMVYVQMKLVVVAVMNEFEIEVVGGGGTPEKVVDPPYRVATVLSMKKGLHARLKKREQTQQQSYGARVQDGGVIMALFGLFLVGLSLYKRKLYTTRG</sequence>
<dbReference type="GO" id="GO:0005506">
    <property type="term" value="F:iron ion binding"/>
    <property type="evidence" value="ECO:0007669"/>
    <property type="project" value="InterPro"/>
</dbReference>
<dbReference type="PROSITE" id="PS00086">
    <property type="entry name" value="CYTOCHROME_P450"/>
    <property type="match status" value="1"/>
</dbReference>
<name>A0AAP0D469_9ASTR</name>
<dbReference type="SUPFAM" id="SSF48264">
    <property type="entry name" value="Cytochrome P450"/>
    <property type="match status" value="1"/>
</dbReference>
<comment type="caution">
    <text evidence="9">The sequence shown here is derived from an EMBL/GenBank/DDBJ whole genome shotgun (WGS) entry which is preliminary data.</text>
</comment>
<feature type="binding site" description="axial binding residue" evidence="6">
    <location>
        <position position="225"/>
    </location>
    <ligand>
        <name>heme</name>
        <dbReference type="ChEBI" id="CHEBI:30413"/>
    </ligand>
    <ligandPart>
        <name>Fe</name>
        <dbReference type="ChEBI" id="CHEBI:18248"/>
    </ligandPart>
</feature>
<gene>
    <name evidence="9" type="ORF">SSX86_012200</name>
</gene>
<comment type="cofactor">
    <cofactor evidence="1 6">
        <name>heme</name>
        <dbReference type="ChEBI" id="CHEBI:30413"/>
    </cofactor>
</comment>
<dbReference type="GO" id="GO:0020037">
    <property type="term" value="F:heme binding"/>
    <property type="evidence" value="ECO:0007669"/>
    <property type="project" value="InterPro"/>
</dbReference>
<evidence type="ECO:0000256" key="2">
    <source>
        <dbReference type="ARBA" id="ARBA00010617"/>
    </source>
</evidence>
<comment type="similarity">
    <text evidence="2 7">Belongs to the cytochrome P450 family.</text>
</comment>
<keyword evidence="5 6" id="KW-0408">Iron</keyword>
<dbReference type="Gene3D" id="1.10.630.10">
    <property type="entry name" value="Cytochrome P450"/>
    <property type="match status" value="1"/>
</dbReference>
<evidence type="ECO:0000256" key="3">
    <source>
        <dbReference type="ARBA" id="ARBA00022723"/>
    </source>
</evidence>
<evidence type="ECO:0000313" key="10">
    <source>
        <dbReference type="Proteomes" id="UP001408789"/>
    </source>
</evidence>
<accession>A0AAP0D469</accession>
<dbReference type="Pfam" id="PF00067">
    <property type="entry name" value="p450"/>
    <property type="match status" value="1"/>
</dbReference>
<keyword evidence="7" id="KW-0503">Monooxygenase</keyword>
<feature type="transmembrane region" description="Helical" evidence="8">
    <location>
        <begin position="299"/>
        <end position="316"/>
    </location>
</feature>
<organism evidence="9 10">
    <name type="scientific">Deinandra increscens subsp. villosa</name>
    <dbReference type="NCBI Taxonomy" id="3103831"/>
    <lineage>
        <taxon>Eukaryota</taxon>
        <taxon>Viridiplantae</taxon>
        <taxon>Streptophyta</taxon>
        <taxon>Embryophyta</taxon>
        <taxon>Tracheophyta</taxon>
        <taxon>Spermatophyta</taxon>
        <taxon>Magnoliopsida</taxon>
        <taxon>eudicotyledons</taxon>
        <taxon>Gunneridae</taxon>
        <taxon>Pentapetalae</taxon>
        <taxon>asterids</taxon>
        <taxon>campanulids</taxon>
        <taxon>Asterales</taxon>
        <taxon>Asteraceae</taxon>
        <taxon>Asteroideae</taxon>
        <taxon>Heliantheae alliance</taxon>
        <taxon>Madieae</taxon>
        <taxon>Madiinae</taxon>
        <taxon>Deinandra</taxon>
    </lineage>
</organism>
<dbReference type="AlphaFoldDB" id="A0AAP0D469"/>
<dbReference type="PRINTS" id="PR00465">
    <property type="entry name" value="EP450IV"/>
</dbReference>
<dbReference type="InterPro" id="IPR036396">
    <property type="entry name" value="Cyt_P450_sf"/>
</dbReference>
<proteinExistence type="inferred from homology"/>
<keyword evidence="8" id="KW-1133">Transmembrane helix</keyword>
<dbReference type="InterPro" id="IPR002403">
    <property type="entry name" value="Cyt_P450_E_grp-IV"/>
</dbReference>
<dbReference type="InterPro" id="IPR001128">
    <property type="entry name" value="Cyt_P450"/>
</dbReference>
<dbReference type="PRINTS" id="PR00385">
    <property type="entry name" value="P450"/>
</dbReference>
<protein>
    <recommendedName>
        <fullName evidence="11">Cytochrome P450</fullName>
    </recommendedName>
</protein>
<evidence type="ECO:0008006" key="11">
    <source>
        <dbReference type="Google" id="ProtNLM"/>
    </source>
</evidence>
<dbReference type="InterPro" id="IPR017972">
    <property type="entry name" value="Cyt_P450_CS"/>
</dbReference>
<keyword evidence="8" id="KW-0472">Membrane</keyword>